<evidence type="ECO:0000256" key="4">
    <source>
        <dbReference type="SAM" id="MobiDB-lite"/>
    </source>
</evidence>
<evidence type="ECO:0000259" key="5">
    <source>
        <dbReference type="Pfam" id="PF25390"/>
    </source>
</evidence>
<keyword evidence="2" id="KW-0677">Repeat</keyword>
<feature type="region of interest" description="Disordered" evidence="4">
    <location>
        <begin position="1"/>
        <end position="84"/>
    </location>
</feature>
<feature type="domain" description="RCC1-like" evidence="5">
    <location>
        <begin position="101"/>
        <end position="515"/>
    </location>
</feature>
<dbReference type="eggNOG" id="KOG1426">
    <property type="taxonomic scope" value="Eukaryota"/>
</dbReference>
<evidence type="ECO:0000313" key="7">
    <source>
        <dbReference type="Proteomes" id="UP000030151"/>
    </source>
</evidence>
<dbReference type="HOGENOM" id="CLU_005210_4_0_1"/>
<dbReference type="InterPro" id="IPR009091">
    <property type="entry name" value="RCC1/BLIP-II"/>
</dbReference>
<proteinExistence type="predicted"/>
<accession>A0A014PIN6</accession>
<feature type="region of interest" description="Disordered" evidence="4">
    <location>
        <begin position="180"/>
        <end position="200"/>
    </location>
</feature>
<feature type="repeat" description="RCC1" evidence="3">
    <location>
        <begin position="99"/>
        <end position="151"/>
    </location>
</feature>
<sequence>MPSVSASRERKVKDQKHGSNREGTVPRISKSTQKASKPIANQNNARSTAAGRKRSLETAHDDQTSTTTSGISKRVKTGSIRSKEPTKLATINNAPTAKLTVLVFGGGEMGELGLGPKKNEALRPTRNPHLSAFDVVQVACGGMHTVALTSDNKIITWGVNDENALGRDTQWDGKLRDMDAASEDDEDDEDMNPLESTPMQIPSNYFPPHIRFVQVAAGDSCSFALTDTGQVYGWGTFRDSRGDKGFRYNERGELVENQERPIRIQNLQNITQICCGVDHALALDIRGNIWAWGCNEQYQFGRRLIGRASNSLIPNQVRVCRNKAKYIASGSYHCFAVDKDDNVWGWGANNFGEAGDVETAGDEGAFITPTKLVGLCQKKVLVLDGGAHHSAAVTANGECFVWGRMMEGQLGIDFTPEQLQDSTLVRCDERNKPRICLRPTIVPTMAHQQVTHVACGLDHTILIDKPGNAYSTGYGFQGQLGLNSSDDVKVFQRITDKRIKGELIWAGAGGRFSIMAESASTSSS</sequence>
<evidence type="ECO:0000256" key="2">
    <source>
        <dbReference type="ARBA" id="ARBA00022737"/>
    </source>
</evidence>
<feature type="repeat" description="RCC1" evidence="3">
    <location>
        <begin position="397"/>
        <end position="466"/>
    </location>
</feature>
<dbReference type="EMBL" id="JELW01000076">
    <property type="protein sequence ID" value="EXU95526.1"/>
    <property type="molecule type" value="Genomic_DNA"/>
</dbReference>
<protein>
    <submittedName>
        <fullName evidence="6">Regulator of chromosome condensation (RCC1) domain protein</fullName>
    </submittedName>
</protein>
<feature type="compositionally biased region" description="Basic and acidic residues" evidence="4">
    <location>
        <begin position="54"/>
        <end position="63"/>
    </location>
</feature>
<feature type="repeat" description="RCC1" evidence="3">
    <location>
        <begin position="287"/>
        <end position="340"/>
    </location>
</feature>
<dbReference type="PANTHER" id="PTHR45982">
    <property type="entry name" value="REGULATOR OF CHROMOSOME CONDENSATION"/>
    <property type="match status" value="1"/>
</dbReference>
<dbReference type="InterPro" id="IPR000408">
    <property type="entry name" value="Reg_chr_condens"/>
</dbReference>
<dbReference type="Gene3D" id="2.130.10.30">
    <property type="entry name" value="Regulator of chromosome condensation 1/beta-lactamase-inhibitor protein II"/>
    <property type="match status" value="1"/>
</dbReference>
<feature type="repeat" description="RCC1" evidence="3">
    <location>
        <begin position="341"/>
        <end position="396"/>
    </location>
</feature>
<dbReference type="AlphaFoldDB" id="A0A014PIN6"/>
<feature type="compositionally biased region" description="Basic and acidic residues" evidence="4">
    <location>
        <begin position="7"/>
        <end position="20"/>
    </location>
</feature>
<organism evidence="6 7">
    <name type="scientific">Metarhizium robertsii</name>
    <dbReference type="NCBI Taxonomy" id="568076"/>
    <lineage>
        <taxon>Eukaryota</taxon>
        <taxon>Fungi</taxon>
        <taxon>Dikarya</taxon>
        <taxon>Ascomycota</taxon>
        <taxon>Pezizomycotina</taxon>
        <taxon>Sordariomycetes</taxon>
        <taxon>Hypocreomycetidae</taxon>
        <taxon>Hypocreales</taxon>
        <taxon>Clavicipitaceae</taxon>
        <taxon>Metarhizium</taxon>
    </lineage>
</organism>
<dbReference type="PROSITE" id="PS50012">
    <property type="entry name" value="RCC1_3"/>
    <property type="match status" value="6"/>
</dbReference>
<evidence type="ECO:0000313" key="6">
    <source>
        <dbReference type="EMBL" id="EXU95526.1"/>
    </source>
</evidence>
<feature type="repeat" description="RCC1" evidence="3">
    <location>
        <begin position="229"/>
        <end position="286"/>
    </location>
</feature>
<dbReference type="SUPFAM" id="SSF50985">
    <property type="entry name" value="RCC1/BLIP-II"/>
    <property type="match status" value="1"/>
</dbReference>
<feature type="repeat" description="RCC1" evidence="3">
    <location>
        <begin position="152"/>
        <end position="228"/>
    </location>
</feature>
<gene>
    <name evidence="6" type="ORF">X797_011400</name>
</gene>
<comment type="caution">
    <text evidence="6">The sequence shown here is derived from an EMBL/GenBank/DDBJ whole genome shotgun (WGS) entry which is preliminary data.</text>
</comment>
<dbReference type="PROSITE" id="PS00626">
    <property type="entry name" value="RCC1_2"/>
    <property type="match status" value="3"/>
</dbReference>
<reference evidence="6 7" key="1">
    <citation type="submission" date="2014-02" db="EMBL/GenBank/DDBJ databases">
        <title>The genome sequence of the entomopathogenic fungus Metarhizium robertsii ARSEF 2575.</title>
        <authorList>
            <person name="Giuliano Garisto Donzelli B."/>
            <person name="Roe B.A."/>
            <person name="Macmil S.L."/>
            <person name="Krasnoff S.B."/>
            <person name="Gibson D.M."/>
        </authorList>
    </citation>
    <scope>NUCLEOTIDE SEQUENCE [LARGE SCALE GENOMIC DNA]</scope>
    <source>
        <strain evidence="6 7">ARSEF 2575</strain>
    </source>
</reference>
<keyword evidence="1" id="KW-0344">Guanine-nucleotide releasing factor</keyword>
<feature type="compositionally biased region" description="Polar residues" evidence="4">
    <location>
        <begin position="29"/>
        <end position="47"/>
    </location>
</feature>
<name>A0A014PIN6_9HYPO</name>
<dbReference type="InterPro" id="IPR051553">
    <property type="entry name" value="Ran_GTPase-activating"/>
</dbReference>
<dbReference type="PROSITE" id="PS00625">
    <property type="entry name" value="RCC1_1"/>
    <property type="match status" value="1"/>
</dbReference>
<dbReference type="PANTHER" id="PTHR45982:SF1">
    <property type="entry name" value="REGULATOR OF CHROMOSOME CONDENSATION"/>
    <property type="match status" value="1"/>
</dbReference>
<evidence type="ECO:0000256" key="3">
    <source>
        <dbReference type="PROSITE-ProRule" id="PRU00235"/>
    </source>
</evidence>
<dbReference type="Proteomes" id="UP000030151">
    <property type="component" value="Unassembled WGS sequence"/>
</dbReference>
<dbReference type="InterPro" id="IPR058923">
    <property type="entry name" value="RCC1-like_dom"/>
</dbReference>
<feature type="compositionally biased region" description="Acidic residues" evidence="4">
    <location>
        <begin position="180"/>
        <end position="192"/>
    </location>
</feature>
<dbReference type="OrthoDB" id="61110at2759"/>
<evidence type="ECO:0000256" key="1">
    <source>
        <dbReference type="ARBA" id="ARBA00022658"/>
    </source>
</evidence>
<dbReference type="Pfam" id="PF25390">
    <property type="entry name" value="WD40_RLD"/>
    <property type="match status" value="1"/>
</dbReference>
<dbReference type="PRINTS" id="PR00633">
    <property type="entry name" value="RCCNDNSATION"/>
</dbReference>